<keyword evidence="4" id="KW-1185">Reference proteome</keyword>
<dbReference type="HOGENOM" id="CLU_2160929_0_0_1"/>
<keyword evidence="2" id="KW-0472">Membrane</keyword>
<dbReference type="Proteomes" id="UP000000305">
    <property type="component" value="Unassembled WGS sequence"/>
</dbReference>
<protein>
    <submittedName>
        <fullName evidence="3">Uncharacterized protein</fullName>
    </submittedName>
</protein>
<evidence type="ECO:0000256" key="1">
    <source>
        <dbReference type="SAM" id="MobiDB-lite"/>
    </source>
</evidence>
<dbReference type="KEGG" id="dpx:DAPPUDRAFT_111697"/>
<dbReference type="InParanoid" id="E9H9L0"/>
<feature type="region of interest" description="Disordered" evidence="1">
    <location>
        <begin position="1"/>
        <end position="46"/>
    </location>
</feature>
<reference evidence="3 4" key="1">
    <citation type="journal article" date="2011" name="Science">
        <title>The ecoresponsive genome of Daphnia pulex.</title>
        <authorList>
            <person name="Colbourne J.K."/>
            <person name="Pfrender M.E."/>
            <person name="Gilbert D."/>
            <person name="Thomas W.K."/>
            <person name="Tucker A."/>
            <person name="Oakley T.H."/>
            <person name="Tokishita S."/>
            <person name="Aerts A."/>
            <person name="Arnold G.J."/>
            <person name="Basu M.K."/>
            <person name="Bauer D.J."/>
            <person name="Caceres C.E."/>
            <person name="Carmel L."/>
            <person name="Casola C."/>
            <person name="Choi J.H."/>
            <person name="Detter J.C."/>
            <person name="Dong Q."/>
            <person name="Dusheyko S."/>
            <person name="Eads B.D."/>
            <person name="Frohlich T."/>
            <person name="Geiler-Samerotte K.A."/>
            <person name="Gerlach D."/>
            <person name="Hatcher P."/>
            <person name="Jogdeo S."/>
            <person name="Krijgsveld J."/>
            <person name="Kriventseva E.V."/>
            <person name="Kultz D."/>
            <person name="Laforsch C."/>
            <person name="Lindquist E."/>
            <person name="Lopez J."/>
            <person name="Manak J.R."/>
            <person name="Muller J."/>
            <person name="Pangilinan J."/>
            <person name="Patwardhan R.P."/>
            <person name="Pitluck S."/>
            <person name="Pritham E.J."/>
            <person name="Rechtsteiner A."/>
            <person name="Rho M."/>
            <person name="Rogozin I.B."/>
            <person name="Sakarya O."/>
            <person name="Salamov A."/>
            <person name="Schaack S."/>
            <person name="Shapiro H."/>
            <person name="Shiga Y."/>
            <person name="Skalitzky C."/>
            <person name="Smith Z."/>
            <person name="Souvorov A."/>
            <person name="Sung W."/>
            <person name="Tang Z."/>
            <person name="Tsuchiya D."/>
            <person name="Tu H."/>
            <person name="Vos H."/>
            <person name="Wang M."/>
            <person name="Wolf Y.I."/>
            <person name="Yamagata H."/>
            <person name="Yamada T."/>
            <person name="Ye Y."/>
            <person name="Shaw J.R."/>
            <person name="Andrews J."/>
            <person name="Crease T.J."/>
            <person name="Tang H."/>
            <person name="Lucas S.M."/>
            <person name="Robertson H.M."/>
            <person name="Bork P."/>
            <person name="Koonin E.V."/>
            <person name="Zdobnov E.M."/>
            <person name="Grigoriev I.V."/>
            <person name="Lynch M."/>
            <person name="Boore J.L."/>
        </authorList>
    </citation>
    <scope>NUCLEOTIDE SEQUENCE [LARGE SCALE GENOMIC DNA]</scope>
</reference>
<keyword evidence="2" id="KW-1133">Transmembrane helix</keyword>
<accession>E9H9L0</accession>
<dbReference type="AlphaFoldDB" id="E9H9L0"/>
<feature type="transmembrane region" description="Helical" evidence="2">
    <location>
        <begin position="54"/>
        <end position="76"/>
    </location>
</feature>
<feature type="compositionally biased region" description="Acidic residues" evidence="1">
    <location>
        <begin position="12"/>
        <end position="42"/>
    </location>
</feature>
<gene>
    <name evidence="3" type="ORF">DAPPUDRAFT_111697</name>
</gene>
<evidence type="ECO:0000256" key="2">
    <source>
        <dbReference type="SAM" id="Phobius"/>
    </source>
</evidence>
<proteinExistence type="predicted"/>
<organism evidence="3 4">
    <name type="scientific">Daphnia pulex</name>
    <name type="common">Water flea</name>
    <dbReference type="NCBI Taxonomy" id="6669"/>
    <lineage>
        <taxon>Eukaryota</taxon>
        <taxon>Metazoa</taxon>
        <taxon>Ecdysozoa</taxon>
        <taxon>Arthropoda</taxon>
        <taxon>Crustacea</taxon>
        <taxon>Branchiopoda</taxon>
        <taxon>Diplostraca</taxon>
        <taxon>Cladocera</taxon>
        <taxon>Anomopoda</taxon>
        <taxon>Daphniidae</taxon>
        <taxon>Daphnia</taxon>
    </lineage>
</organism>
<dbReference type="EMBL" id="GL732609">
    <property type="protein sequence ID" value="EFX71495.1"/>
    <property type="molecule type" value="Genomic_DNA"/>
</dbReference>
<sequence>MANPKDFTATENTEDPEIPEVSEEDESDVEKESEDPEVEDDQQESHCSTYGCRYFLLTAAIIYFGIIGIAWFFMYLGRFSILRGFQHVKNTFNSTFSNNFENLITAVRDPA</sequence>
<name>E9H9L0_DAPPU</name>
<evidence type="ECO:0000313" key="3">
    <source>
        <dbReference type="EMBL" id="EFX71495.1"/>
    </source>
</evidence>
<evidence type="ECO:0000313" key="4">
    <source>
        <dbReference type="Proteomes" id="UP000000305"/>
    </source>
</evidence>
<keyword evidence="2" id="KW-0812">Transmembrane</keyword>